<dbReference type="CDD" id="cd06225">
    <property type="entry name" value="HAMP"/>
    <property type="match status" value="1"/>
</dbReference>
<dbReference type="CDD" id="cd00075">
    <property type="entry name" value="HATPase"/>
    <property type="match status" value="1"/>
</dbReference>
<organism evidence="14 15">
    <name type="scientific">Pseudochrobactrum asaccharolyticum</name>
    <dbReference type="NCBI Taxonomy" id="354351"/>
    <lineage>
        <taxon>Bacteria</taxon>
        <taxon>Pseudomonadati</taxon>
        <taxon>Pseudomonadota</taxon>
        <taxon>Alphaproteobacteria</taxon>
        <taxon>Hyphomicrobiales</taxon>
        <taxon>Brucellaceae</taxon>
        <taxon>Pseudochrobactrum</taxon>
    </lineage>
</organism>
<keyword evidence="7 14" id="KW-0418">Kinase</keyword>
<evidence type="ECO:0000313" key="15">
    <source>
        <dbReference type="Proteomes" id="UP000252893"/>
    </source>
</evidence>
<dbReference type="SUPFAM" id="SSF55874">
    <property type="entry name" value="ATPase domain of HSP90 chaperone/DNA topoisomerase II/histidine kinase"/>
    <property type="match status" value="1"/>
</dbReference>
<dbReference type="InterPro" id="IPR003660">
    <property type="entry name" value="HAMP_dom"/>
</dbReference>
<dbReference type="EMBL" id="QNRH01000001">
    <property type="protein sequence ID" value="RBO98739.1"/>
    <property type="molecule type" value="Genomic_DNA"/>
</dbReference>
<comment type="catalytic activity">
    <reaction evidence="1">
        <text>ATP + protein L-histidine = ADP + protein N-phospho-L-histidine.</text>
        <dbReference type="EC" id="2.7.13.3"/>
    </reaction>
</comment>
<dbReference type="InterPro" id="IPR005467">
    <property type="entry name" value="His_kinase_dom"/>
</dbReference>
<dbReference type="PROSITE" id="PS50885">
    <property type="entry name" value="HAMP"/>
    <property type="match status" value="1"/>
</dbReference>
<protein>
    <recommendedName>
        <fullName evidence="3">histidine kinase</fullName>
        <ecNumber evidence="3">2.7.13.3</ecNumber>
    </recommendedName>
</protein>
<proteinExistence type="predicted"/>
<dbReference type="InterPro" id="IPR003594">
    <property type="entry name" value="HATPase_dom"/>
</dbReference>
<name>A0A366EAC8_9HYPH</name>
<evidence type="ECO:0000256" key="7">
    <source>
        <dbReference type="ARBA" id="ARBA00022777"/>
    </source>
</evidence>
<dbReference type="EC" id="2.7.13.3" evidence="3"/>
<dbReference type="CDD" id="cd00082">
    <property type="entry name" value="HisKA"/>
    <property type="match status" value="1"/>
</dbReference>
<evidence type="ECO:0000256" key="1">
    <source>
        <dbReference type="ARBA" id="ARBA00000085"/>
    </source>
</evidence>
<dbReference type="Proteomes" id="UP000252893">
    <property type="component" value="Unassembled WGS sequence"/>
</dbReference>
<dbReference type="Pfam" id="PF02518">
    <property type="entry name" value="HATPase_c"/>
    <property type="match status" value="1"/>
</dbReference>
<gene>
    <name evidence="14" type="ORF">DFR47_101339</name>
</gene>
<evidence type="ECO:0000259" key="13">
    <source>
        <dbReference type="PROSITE" id="PS50885"/>
    </source>
</evidence>
<dbReference type="PROSITE" id="PS50109">
    <property type="entry name" value="HIS_KIN"/>
    <property type="match status" value="1"/>
</dbReference>
<dbReference type="GO" id="GO:0000155">
    <property type="term" value="F:phosphorelay sensor kinase activity"/>
    <property type="evidence" value="ECO:0007669"/>
    <property type="project" value="InterPro"/>
</dbReference>
<dbReference type="PRINTS" id="PR00344">
    <property type="entry name" value="BCTRLSENSOR"/>
</dbReference>
<evidence type="ECO:0000259" key="12">
    <source>
        <dbReference type="PROSITE" id="PS50109"/>
    </source>
</evidence>
<feature type="domain" description="Histidine kinase" evidence="12">
    <location>
        <begin position="248"/>
        <end position="468"/>
    </location>
</feature>
<evidence type="ECO:0000256" key="6">
    <source>
        <dbReference type="ARBA" id="ARBA00022692"/>
    </source>
</evidence>
<dbReference type="SMART" id="SM00388">
    <property type="entry name" value="HisKA"/>
    <property type="match status" value="1"/>
</dbReference>
<keyword evidence="15" id="KW-1185">Reference proteome</keyword>
<dbReference type="PANTHER" id="PTHR45436">
    <property type="entry name" value="SENSOR HISTIDINE KINASE YKOH"/>
    <property type="match status" value="1"/>
</dbReference>
<dbReference type="RefSeq" id="WP_210207243.1">
    <property type="nucleotide sequence ID" value="NZ_JBHEEG010000003.1"/>
</dbReference>
<dbReference type="Pfam" id="PF00672">
    <property type="entry name" value="HAMP"/>
    <property type="match status" value="1"/>
</dbReference>
<evidence type="ECO:0000256" key="11">
    <source>
        <dbReference type="SAM" id="Phobius"/>
    </source>
</evidence>
<feature type="transmembrane region" description="Helical" evidence="11">
    <location>
        <begin position="166"/>
        <end position="185"/>
    </location>
</feature>
<dbReference type="Gene3D" id="3.30.565.10">
    <property type="entry name" value="Histidine kinase-like ATPase, C-terminal domain"/>
    <property type="match status" value="1"/>
</dbReference>
<dbReference type="SMART" id="SM00304">
    <property type="entry name" value="HAMP"/>
    <property type="match status" value="1"/>
</dbReference>
<dbReference type="InterPro" id="IPR003661">
    <property type="entry name" value="HisK_dim/P_dom"/>
</dbReference>
<dbReference type="InterPro" id="IPR036097">
    <property type="entry name" value="HisK_dim/P_sf"/>
</dbReference>
<comment type="caution">
    <text evidence="14">The sequence shown here is derived from an EMBL/GenBank/DDBJ whole genome shotgun (WGS) entry which is preliminary data.</text>
</comment>
<evidence type="ECO:0000256" key="5">
    <source>
        <dbReference type="ARBA" id="ARBA00022679"/>
    </source>
</evidence>
<evidence type="ECO:0000256" key="9">
    <source>
        <dbReference type="ARBA" id="ARBA00023012"/>
    </source>
</evidence>
<keyword evidence="5" id="KW-0808">Transferase</keyword>
<evidence type="ECO:0000256" key="10">
    <source>
        <dbReference type="ARBA" id="ARBA00023136"/>
    </source>
</evidence>
<dbReference type="GO" id="GO:0005886">
    <property type="term" value="C:plasma membrane"/>
    <property type="evidence" value="ECO:0007669"/>
    <property type="project" value="TreeGrafter"/>
</dbReference>
<dbReference type="SMART" id="SM00387">
    <property type="entry name" value="HATPase_c"/>
    <property type="match status" value="1"/>
</dbReference>
<dbReference type="SUPFAM" id="SSF47384">
    <property type="entry name" value="Homodimeric domain of signal transducing histidine kinase"/>
    <property type="match status" value="1"/>
</dbReference>
<dbReference type="SUPFAM" id="SSF158472">
    <property type="entry name" value="HAMP domain-like"/>
    <property type="match status" value="1"/>
</dbReference>
<dbReference type="Gene3D" id="6.10.340.10">
    <property type="match status" value="1"/>
</dbReference>
<evidence type="ECO:0000313" key="14">
    <source>
        <dbReference type="EMBL" id="RBO98739.1"/>
    </source>
</evidence>
<keyword evidence="8 11" id="KW-1133">Transmembrane helix</keyword>
<feature type="domain" description="HAMP" evidence="13">
    <location>
        <begin position="187"/>
        <end position="240"/>
    </location>
</feature>
<evidence type="ECO:0000256" key="8">
    <source>
        <dbReference type="ARBA" id="ARBA00022989"/>
    </source>
</evidence>
<keyword evidence="4" id="KW-0597">Phosphoprotein</keyword>
<comment type="subcellular location">
    <subcellularLocation>
        <location evidence="2">Membrane</location>
    </subcellularLocation>
</comment>
<dbReference type="Pfam" id="PF00512">
    <property type="entry name" value="HisKA"/>
    <property type="match status" value="1"/>
</dbReference>
<dbReference type="InterPro" id="IPR004358">
    <property type="entry name" value="Sig_transdc_His_kin-like_C"/>
</dbReference>
<accession>A0A366EAC8</accession>
<feature type="transmembrane region" description="Helical" evidence="11">
    <location>
        <begin position="12"/>
        <end position="34"/>
    </location>
</feature>
<evidence type="ECO:0000256" key="4">
    <source>
        <dbReference type="ARBA" id="ARBA00022553"/>
    </source>
</evidence>
<dbReference type="PANTHER" id="PTHR45436:SF8">
    <property type="entry name" value="HISTIDINE KINASE"/>
    <property type="match status" value="1"/>
</dbReference>
<evidence type="ECO:0000256" key="2">
    <source>
        <dbReference type="ARBA" id="ARBA00004370"/>
    </source>
</evidence>
<dbReference type="InterPro" id="IPR050428">
    <property type="entry name" value="TCS_sensor_his_kinase"/>
</dbReference>
<keyword evidence="6 11" id="KW-0812">Transmembrane</keyword>
<sequence length="472" mass="51811">MMSRLSALLSTTAVRLSALYLLLFVLSAMALFFYMTNLSVNFLTAQTQKALLDEVTSVTQSYERGSIPLLVRTIDRRSRQPGAFLYLIADPAGRILTGNVESLEPGVLDMNGMTDRPFSYMRYGEQGTAEKHKAIAIIFSIPNGMRVLIGRDLSEPELFRDIMRRALVLALGIMAVGAFLIWYFVGRRALLRLKQVSSSSQRIMAGDLGERLPVSGSGDEFDRLSINLNAMLGRIEELNDGLKHVSDNIAHDLKTPLTRLRNKAEATLSGQKDNAEYRSALEDIIGESDQLIRTFNAILMISRLEAGYSSENMEVLPVNPILHDVAELYEPVAEDAGLELVVEAEDDISLRINRELVGQTVSNLIDNAIKYSPVAEDGGESRTKITVSMKQAGNQVLISIADQGAGIPEALREQATERFVRLEESRTQPGSGLGLSLAKAVMKLHGGSLMLEDNAPGLRVVLAFPALTETKQ</sequence>
<keyword evidence="9" id="KW-0902">Two-component regulatory system</keyword>
<dbReference type="Gene3D" id="1.10.287.130">
    <property type="match status" value="1"/>
</dbReference>
<evidence type="ECO:0000256" key="3">
    <source>
        <dbReference type="ARBA" id="ARBA00012438"/>
    </source>
</evidence>
<dbReference type="InterPro" id="IPR036890">
    <property type="entry name" value="HATPase_C_sf"/>
</dbReference>
<dbReference type="AlphaFoldDB" id="A0A366EAC8"/>
<reference evidence="14 15" key="1">
    <citation type="submission" date="2018-06" db="EMBL/GenBank/DDBJ databases">
        <title>Genomic Encyclopedia of Type Strains, Phase IV (KMG-IV): sequencing the most valuable type-strain genomes for metagenomic binning, comparative biology and taxonomic classification.</title>
        <authorList>
            <person name="Goeker M."/>
        </authorList>
    </citation>
    <scope>NUCLEOTIDE SEQUENCE [LARGE SCALE GENOMIC DNA]</scope>
    <source>
        <strain evidence="14 15">DSM 25619</strain>
    </source>
</reference>
<keyword evidence="10 11" id="KW-0472">Membrane</keyword>